<evidence type="ECO:0000313" key="3">
    <source>
        <dbReference type="EMBL" id="OQD99324.1"/>
    </source>
</evidence>
<keyword evidence="4" id="KW-1185">Reference proteome</keyword>
<feature type="domain" description="AAA+ ATPase" evidence="2">
    <location>
        <begin position="431"/>
        <end position="557"/>
    </location>
</feature>
<dbReference type="Pfam" id="PF00004">
    <property type="entry name" value="AAA"/>
    <property type="match status" value="1"/>
</dbReference>
<dbReference type="SMART" id="SM00382">
    <property type="entry name" value="AAA"/>
    <property type="match status" value="1"/>
</dbReference>
<accession>A0A1V6RCP9</accession>
<gene>
    <name evidence="3" type="ORF">PENVUL_c065G02771</name>
</gene>
<dbReference type="SUPFAM" id="SSF52540">
    <property type="entry name" value="P-loop containing nucleoside triphosphate hydrolases"/>
    <property type="match status" value="1"/>
</dbReference>
<dbReference type="Gene3D" id="3.40.50.300">
    <property type="entry name" value="P-loop containing nucleotide triphosphate hydrolases"/>
    <property type="match status" value="1"/>
</dbReference>
<dbReference type="InterPro" id="IPR027417">
    <property type="entry name" value="P-loop_NTPase"/>
</dbReference>
<dbReference type="GO" id="GO:0005524">
    <property type="term" value="F:ATP binding"/>
    <property type="evidence" value="ECO:0007669"/>
    <property type="project" value="InterPro"/>
</dbReference>
<dbReference type="AlphaFoldDB" id="A0A1V6RCP9"/>
<comment type="caution">
    <text evidence="3">The sequence shown here is derived from an EMBL/GenBank/DDBJ whole genome shotgun (WGS) entry which is preliminary data.</text>
</comment>
<dbReference type="GO" id="GO:0016887">
    <property type="term" value="F:ATP hydrolysis activity"/>
    <property type="evidence" value="ECO:0007669"/>
    <property type="project" value="InterPro"/>
</dbReference>
<sequence>MADQTASGIPAKTASEEPPKTSIQRVMTDHGNKSQRLLRVDQIYSRKDRQVHFVKTAKAKAKPDRFSKTAMVVRRVITKQGMVSHTEIDIRSPLLQNLFRDLFKGIEGLELNKSPPIATPELLFWAAPDLIRIKEEEKQKTSPNQHLINDIGTALRFVEEDYASTIVSLKSLLEEKQITWDLLWAIFPPREVIIAPRFGTLFEEQALNLKNSEYKTRPNGTFYFSANGQVIKHDGEDFGTATVTLEIDKYEGSRTIGSLTFFPIKHHDQEFAVRERLIARGRKFLALLEQPACRDYTITNAVKEVTLPDGKSIPENFSALGRTMVDPPGYYFHNTSSDLNEPWVYSTDKLDSASLSEDQLLICDSCINGFSFAQKVWCKLAVRALSEVEWNHNAFKRLVMEENRRQLIHGLVQGHRQDDAVFDDIVANKGQGLIALLTGSPGVGKTLTAEAVAEVTQRPLYVVATGELGIDPDEVDNRLNVILDITRRWGCVLLIDEADVFLSTRGKDLARDALVSVFLRRLEYFRGVAILTTNRKHDIDPAFMSRIHFTLHYPDLDANKRQEVWKSFLSSVAKTSELSEFTADDFSALSRHPLNGRQIKNVVSCTVSLARVRKKKITVEDIENLLSVMID</sequence>
<dbReference type="InterPro" id="IPR003959">
    <property type="entry name" value="ATPase_AAA_core"/>
</dbReference>
<name>A0A1V6RCP9_9EURO</name>
<reference evidence="4" key="1">
    <citation type="journal article" date="2017" name="Nat. Microbiol.">
        <title>Global analysis of biosynthetic gene clusters reveals vast potential of secondary metabolite production in Penicillium species.</title>
        <authorList>
            <person name="Nielsen J.C."/>
            <person name="Grijseels S."/>
            <person name="Prigent S."/>
            <person name="Ji B."/>
            <person name="Dainat J."/>
            <person name="Nielsen K.F."/>
            <person name="Frisvad J.C."/>
            <person name="Workman M."/>
            <person name="Nielsen J."/>
        </authorList>
    </citation>
    <scope>NUCLEOTIDE SEQUENCE [LARGE SCALE GENOMIC DNA]</scope>
    <source>
        <strain evidence="4">IBT 29486</strain>
    </source>
</reference>
<evidence type="ECO:0000313" key="4">
    <source>
        <dbReference type="Proteomes" id="UP000191518"/>
    </source>
</evidence>
<dbReference type="InterPro" id="IPR054289">
    <property type="entry name" value="DUF7025"/>
</dbReference>
<dbReference type="PANTHER" id="PTHR46411">
    <property type="entry name" value="FAMILY ATPASE, PUTATIVE-RELATED"/>
    <property type="match status" value="1"/>
</dbReference>
<dbReference type="InterPro" id="IPR003593">
    <property type="entry name" value="AAA+_ATPase"/>
</dbReference>
<organism evidence="3 4">
    <name type="scientific">Penicillium vulpinum</name>
    <dbReference type="NCBI Taxonomy" id="29845"/>
    <lineage>
        <taxon>Eukaryota</taxon>
        <taxon>Fungi</taxon>
        <taxon>Dikarya</taxon>
        <taxon>Ascomycota</taxon>
        <taxon>Pezizomycotina</taxon>
        <taxon>Eurotiomycetes</taxon>
        <taxon>Eurotiomycetidae</taxon>
        <taxon>Eurotiales</taxon>
        <taxon>Aspergillaceae</taxon>
        <taxon>Penicillium</taxon>
    </lineage>
</organism>
<dbReference type="Pfam" id="PF22942">
    <property type="entry name" value="DUF7025"/>
    <property type="match status" value="1"/>
</dbReference>
<evidence type="ECO:0000256" key="1">
    <source>
        <dbReference type="SAM" id="MobiDB-lite"/>
    </source>
</evidence>
<dbReference type="STRING" id="29845.A0A1V6RCP9"/>
<protein>
    <recommendedName>
        <fullName evidence="2">AAA+ ATPase domain-containing protein</fullName>
    </recommendedName>
</protein>
<proteinExistence type="predicted"/>
<dbReference type="Proteomes" id="UP000191518">
    <property type="component" value="Unassembled WGS sequence"/>
</dbReference>
<evidence type="ECO:0000259" key="2">
    <source>
        <dbReference type="SMART" id="SM00382"/>
    </source>
</evidence>
<dbReference type="CDD" id="cd19481">
    <property type="entry name" value="RecA-like_protease"/>
    <property type="match status" value="1"/>
</dbReference>
<dbReference type="EMBL" id="MDYP01000065">
    <property type="protein sequence ID" value="OQD99324.1"/>
    <property type="molecule type" value="Genomic_DNA"/>
</dbReference>
<dbReference type="PANTHER" id="PTHR46411:SF2">
    <property type="entry name" value="AAA+ ATPASE DOMAIN-CONTAINING PROTEIN"/>
    <property type="match status" value="1"/>
</dbReference>
<feature type="region of interest" description="Disordered" evidence="1">
    <location>
        <begin position="1"/>
        <end position="30"/>
    </location>
</feature>